<feature type="compositionally biased region" description="Polar residues" evidence="1">
    <location>
        <begin position="9"/>
        <end position="20"/>
    </location>
</feature>
<evidence type="ECO:0000256" key="1">
    <source>
        <dbReference type="SAM" id="MobiDB-lite"/>
    </source>
</evidence>
<proteinExistence type="predicted"/>
<evidence type="ECO:0000313" key="2">
    <source>
        <dbReference type="EMBL" id="JAH93998.1"/>
    </source>
</evidence>
<feature type="region of interest" description="Disordered" evidence="1">
    <location>
        <begin position="1"/>
        <end position="23"/>
    </location>
</feature>
<organism evidence="2">
    <name type="scientific">Anguilla anguilla</name>
    <name type="common">European freshwater eel</name>
    <name type="synonym">Muraena anguilla</name>
    <dbReference type="NCBI Taxonomy" id="7936"/>
    <lineage>
        <taxon>Eukaryota</taxon>
        <taxon>Metazoa</taxon>
        <taxon>Chordata</taxon>
        <taxon>Craniata</taxon>
        <taxon>Vertebrata</taxon>
        <taxon>Euteleostomi</taxon>
        <taxon>Actinopterygii</taxon>
        <taxon>Neopterygii</taxon>
        <taxon>Teleostei</taxon>
        <taxon>Anguilliformes</taxon>
        <taxon>Anguillidae</taxon>
        <taxon>Anguilla</taxon>
    </lineage>
</organism>
<protein>
    <submittedName>
        <fullName evidence="2">Uncharacterized protein</fullName>
    </submittedName>
</protein>
<dbReference type="EMBL" id="GBXM01014579">
    <property type="protein sequence ID" value="JAH93998.1"/>
    <property type="molecule type" value="Transcribed_RNA"/>
</dbReference>
<dbReference type="AlphaFoldDB" id="A0A0E9WX25"/>
<name>A0A0E9WX25_ANGAN</name>
<sequence length="75" mass="8352">MLMRDVFTRSANTEPNNHNSALEPRKSCFPLSCHPLLLLPFFSLPSALSSSSLPLFPFYSSSVPFSLRFPPVDGH</sequence>
<accession>A0A0E9WX25</accession>
<reference evidence="2" key="2">
    <citation type="journal article" date="2015" name="Fish Shellfish Immunol.">
        <title>Early steps in the European eel (Anguilla anguilla)-Vibrio vulnificus interaction in the gills: Role of the RtxA13 toxin.</title>
        <authorList>
            <person name="Callol A."/>
            <person name="Pajuelo D."/>
            <person name="Ebbesson L."/>
            <person name="Teles M."/>
            <person name="MacKenzie S."/>
            <person name="Amaro C."/>
        </authorList>
    </citation>
    <scope>NUCLEOTIDE SEQUENCE</scope>
</reference>
<reference evidence="2" key="1">
    <citation type="submission" date="2014-11" db="EMBL/GenBank/DDBJ databases">
        <authorList>
            <person name="Amaro Gonzalez C."/>
        </authorList>
    </citation>
    <scope>NUCLEOTIDE SEQUENCE</scope>
</reference>